<sequence length="90" mass="10293">MMEDLKKTIRLRCAFCRSEQFALPYEDYSPPGHSFVVCANCGRENDVTSLLIVAKSKGMEIAKAYADELIEDIKKDLVKSFKNNKFIKIK</sequence>
<accession>A0A077NFQ4</accession>
<evidence type="ECO:0000313" key="1">
    <source>
        <dbReference type="EMBL" id="CDG97217.1"/>
    </source>
</evidence>
<dbReference type="EMBL" id="CBSW010000170">
    <property type="protein sequence ID" value="CDG97217.1"/>
    <property type="molecule type" value="Genomic_DNA"/>
</dbReference>
<dbReference type="RefSeq" id="WP_038217803.1">
    <property type="nucleotide sequence ID" value="NZ_CAWLWN010000213.1"/>
</dbReference>
<gene>
    <name evidence="1" type="ORF">XBP1_2510014</name>
</gene>
<protein>
    <submittedName>
        <fullName evidence="1">Uncharacterized protein</fullName>
    </submittedName>
</protein>
<organism evidence="1">
    <name type="scientific">Xenorhabdus bovienii str. puntauvense</name>
    <dbReference type="NCBI Taxonomy" id="1398201"/>
    <lineage>
        <taxon>Bacteria</taxon>
        <taxon>Pseudomonadati</taxon>
        <taxon>Pseudomonadota</taxon>
        <taxon>Gammaproteobacteria</taxon>
        <taxon>Enterobacterales</taxon>
        <taxon>Morganellaceae</taxon>
        <taxon>Xenorhabdus</taxon>
    </lineage>
</organism>
<comment type="caution">
    <text evidence="1">The sequence shown here is derived from an EMBL/GenBank/DDBJ whole genome shotgun (WGS) entry which is preliminary data.</text>
</comment>
<dbReference type="Proteomes" id="UP000028511">
    <property type="component" value="Unassembled WGS sequence"/>
</dbReference>
<dbReference type="HOGENOM" id="CLU_2450695_0_0_6"/>
<proteinExistence type="predicted"/>
<name>A0A077NFQ4_XENBV</name>
<reference evidence="1" key="1">
    <citation type="submission" date="2013-07" db="EMBL/GenBank/DDBJ databases">
        <title>Sub-species coevolution in mutualistic symbiosis.</title>
        <authorList>
            <person name="Murfin K."/>
            <person name="Klassen J."/>
            <person name="Lee M."/>
            <person name="Forst S."/>
            <person name="Stock P."/>
            <person name="Goodrich-Blair H."/>
        </authorList>
    </citation>
    <scope>NUCLEOTIDE SEQUENCE [LARGE SCALE GENOMIC DNA]</scope>
    <source>
        <strain evidence="1">Puntauvense</strain>
    </source>
</reference>
<dbReference type="AlphaFoldDB" id="A0A077NFQ4"/>